<name>A0A5C1YGC3_9MICO</name>
<evidence type="ECO:0000313" key="8">
    <source>
        <dbReference type="EMBL" id="QEO14139.1"/>
    </source>
</evidence>
<dbReference type="InterPro" id="IPR017562">
    <property type="entry name" value="Cyt_c_biogenesis_CcsA"/>
</dbReference>
<keyword evidence="9" id="KW-1185">Reference proteome</keyword>
<comment type="subcellular location">
    <subcellularLocation>
        <location evidence="1">Membrane</location>
        <topology evidence="1">Multi-pass membrane protein</topology>
    </subcellularLocation>
</comment>
<evidence type="ECO:0000256" key="5">
    <source>
        <dbReference type="ARBA" id="ARBA00023136"/>
    </source>
</evidence>
<feature type="transmembrane region" description="Helical" evidence="6">
    <location>
        <begin position="213"/>
        <end position="238"/>
    </location>
</feature>
<reference evidence="8 9" key="1">
    <citation type="submission" date="2019-09" db="EMBL/GenBank/DDBJ databases">
        <title>Genome sequencing of strain KACC 19306.</title>
        <authorList>
            <person name="Heo J."/>
            <person name="Kim S.-J."/>
            <person name="Kim J.-S."/>
            <person name="Hong S.-B."/>
            <person name="Kwon S.-W."/>
        </authorList>
    </citation>
    <scope>NUCLEOTIDE SEQUENCE [LARGE SCALE GENOMIC DNA]</scope>
    <source>
        <strain evidence="8 9">KACC 19306</strain>
    </source>
</reference>
<dbReference type="NCBIfam" id="TIGR03144">
    <property type="entry name" value="cytochr_II_ccsB"/>
    <property type="match status" value="1"/>
</dbReference>
<dbReference type="AlphaFoldDB" id="A0A5C1YGC3"/>
<organism evidence="8 9">
    <name type="scientific">Agromyces intestinalis</name>
    <dbReference type="NCBI Taxonomy" id="2592652"/>
    <lineage>
        <taxon>Bacteria</taxon>
        <taxon>Bacillati</taxon>
        <taxon>Actinomycetota</taxon>
        <taxon>Actinomycetes</taxon>
        <taxon>Micrococcales</taxon>
        <taxon>Microbacteriaceae</taxon>
        <taxon>Agromyces</taxon>
    </lineage>
</organism>
<dbReference type="InterPro" id="IPR002541">
    <property type="entry name" value="Cyt_c_assembly"/>
</dbReference>
<dbReference type="InterPro" id="IPR045062">
    <property type="entry name" value="Cyt_c_biogenesis_CcsA/CcmC"/>
</dbReference>
<keyword evidence="3" id="KW-0201">Cytochrome c-type biogenesis</keyword>
<evidence type="ECO:0000256" key="2">
    <source>
        <dbReference type="ARBA" id="ARBA00022692"/>
    </source>
</evidence>
<feature type="transmembrane region" description="Helical" evidence="6">
    <location>
        <begin position="337"/>
        <end position="358"/>
    </location>
</feature>
<dbReference type="Proteomes" id="UP000324678">
    <property type="component" value="Chromosome"/>
</dbReference>
<feature type="domain" description="Cytochrome c assembly protein" evidence="7">
    <location>
        <begin position="148"/>
        <end position="362"/>
    </location>
</feature>
<accession>A0A5C1YGC3</accession>
<dbReference type="OrthoDB" id="9814290at2"/>
<feature type="transmembrane region" description="Helical" evidence="6">
    <location>
        <begin position="272"/>
        <end position="295"/>
    </location>
</feature>
<evidence type="ECO:0000256" key="4">
    <source>
        <dbReference type="ARBA" id="ARBA00022989"/>
    </source>
</evidence>
<feature type="transmembrane region" description="Helical" evidence="6">
    <location>
        <begin position="6"/>
        <end position="27"/>
    </location>
</feature>
<dbReference type="PANTHER" id="PTHR30071:SF1">
    <property type="entry name" value="CYTOCHROME B_B6 PROTEIN-RELATED"/>
    <property type="match status" value="1"/>
</dbReference>
<dbReference type="Pfam" id="PF01578">
    <property type="entry name" value="Cytochrom_C_asm"/>
    <property type="match status" value="1"/>
</dbReference>
<dbReference type="GO" id="GO:0005886">
    <property type="term" value="C:plasma membrane"/>
    <property type="evidence" value="ECO:0007669"/>
    <property type="project" value="TreeGrafter"/>
</dbReference>
<dbReference type="RefSeq" id="WP_149160161.1">
    <property type="nucleotide sequence ID" value="NZ_CP043505.1"/>
</dbReference>
<dbReference type="KEGG" id="ail:FLP10_06680"/>
<protein>
    <submittedName>
        <fullName evidence="8">C-type cytochrome biogenesis protein CcsB</fullName>
    </submittedName>
</protein>
<evidence type="ECO:0000256" key="6">
    <source>
        <dbReference type="SAM" id="Phobius"/>
    </source>
</evidence>
<dbReference type="GO" id="GO:0017004">
    <property type="term" value="P:cytochrome complex assembly"/>
    <property type="evidence" value="ECO:0007669"/>
    <property type="project" value="UniProtKB-KW"/>
</dbReference>
<feature type="transmembrane region" description="Helical" evidence="6">
    <location>
        <begin position="154"/>
        <end position="173"/>
    </location>
</feature>
<dbReference type="EMBL" id="CP043505">
    <property type="protein sequence ID" value="QEO14139.1"/>
    <property type="molecule type" value="Genomic_DNA"/>
</dbReference>
<feature type="transmembrane region" description="Helical" evidence="6">
    <location>
        <begin position="180"/>
        <end position="201"/>
    </location>
</feature>
<feature type="transmembrane region" description="Helical" evidence="6">
    <location>
        <begin position="117"/>
        <end position="134"/>
    </location>
</feature>
<proteinExistence type="predicted"/>
<evidence type="ECO:0000313" key="9">
    <source>
        <dbReference type="Proteomes" id="UP000324678"/>
    </source>
</evidence>
<keyword evidence="5 6" id="KW-0472">Membrane</keyword>
<sequence>MSFSPDQISILCVYSALAVYAIAFIAYSIDLAKRGVAAGAAANAADEVDADATAAPVAVGMLQAAASAQVAAARAGAASASPYGPTGEASDAAAPRRSRWRSALEAGASVEYGRSPALRVAVAMTVLAWALHLTADVLRGVAAGRVPWANMYEFALTGTLVVTTVYLVVLLFAKQDLRFLGTFVTGLVLVLLGVAAVNFYVEVAPLPPALQSVWLVIHVFVATSSVGFFALGFALSAVQLMQARRESLVASAEAITKSFLATLPNSVSLENLAYRVNIIGFILWTFTLMAGAIWAEKAWGRYWGWDTKEVWTFIIWVIYAGYIHARATRGWRGSRSAWLAIIGFSAVLFNFTIVNLFFKGLHAYSGL</sequence>
<evidence type="ECO:0000259" key="7">
    <source>
        <dbReference type="Pfam" id="PF01578"/>
    </source>
</evidence>
<keyword evidence="4 6" id="KW-1133">Transmembrane helix</keyword>
<evidence type="ECO:0000256" key="1">
    <source>
        <dbReference type="ARBA" id="ARBA00004141"/>
    </source>
</evidence>
<keyword evidence="2 6" id="KW-0812">Transmembrane</keyword>
<dbReference type="GO" id="GO:0020037">
    <property type="term" value="F:heme binding"/>
    <property type="evidence" value="ECO:0007669"/>
    <property type="project" value="InterPro"/>
</dbReference>
<evidence type="ECO:0000256" key="3">
    <source>
        <dbReference type="ARBA" id="ARBA00022748"/>
    </source>
</evidence>
<gene>
    <name evidence="8" type="primary">ccsB</name>
    <name evidence="8" type="ORF">FLP10_06680</name>
</gene>
<feature type="transmembrane region" description="Helical" evidence="6">
    <location>
        <begin position="310"/>
        <end position="325"/>
    </location>
</feature>
<dbReference type="PANTHER" id="PTHR30071">
    <property type="entry name" value="HEME EXPORTER PROTEIN C"/>
    <property type="match status" value="1"/>
</dbReference>